<dbReference type="PIRSF" id="PIRSF002465">
    <property type="entry name" value="Phsphlp_syn_PlsX"/>
    <property type="match status" value="1"/>
</dbReference>
<dbReference type="UniPathway" id="UPA00085"/>
<dbReference type="Gene3D" id="3.40.718.10">
    <property type="entry name" value="Isopropylmalate Dehydrogenase"/>
    <property type="match status" value="1"/>
</dbReference>
<protein>
    <recommendedName>
        <fullName evidence="8 10">Phosphate acyltransferase</fullName>
        <ecNumber evidence="8 10">2.3.1.274</ecNumber>
    </recommendedName>
    <alternativeName>
        <fullName evidence="10">Acyl-ACP phosphotransacylase</fullName>
    </alternativeName>
    <alternativeName>
        <fullName evidence="10">Acyl-[acyl-carrier-protein]--phosphate acyltransferase</fullName>
    </alternativeName>
    <alternativeName>
        <fullName evidence="10">Phosphate-acyl-ACP acyltransferase</fullName>
    </alternativeName>
</protein>
<evidence type="ECO:0000256" key="6">
    <source>
        <dbReference type="ARBA" id="ARBA00023209"/>
    </source>
</evidence>
<keyword evidence="12" id="KW-1185">Reference proteome</keyword>
<evidence type="ECO:0000313" key="12">
    <source>
        <dbReference type="Proteomes" id="UP000199400"/>
    </source>
</evidence>
<comment type="subcellular location">
    <subcellularLocation>
        <location evidence="10">Cytoplasm</location>
    </subcellularLocation>
    <text evidence="10">Associated with the membrane possibly through PlsY.</text>
</comment>
<keyword evidence="11" id="KW-0012">Acyltransferase</keyword>
<dbReference type="NCBIfam" id="TIGR00182">
    <property type="entry name" value="plsX"/>
    <property type="match status" value="1"/>
</dbReference>
<dbReference type="GO" id="GO:0006633">
    <property type="term" value="P:fatty acid biosynthetic process"/>
    <property type="evidence" value="ECO:0007669"/>
    <property type="project" value="UniProtKB-UniRule"/>
</dbReference>
<dbReference type="SUPFAM" id="SSF53659">
    <property type="entry name" value="Isocitrate/Isopropylmalate dehydrogenase-like"/>
    <property type="match status" value="1"/>
</dbReference>
<proteinExistence type="inferred from homology"/>
<accession>A0A1I2GDC8</accession>
<comment type="function">
    <text evidence="10">Catalyzes the reversible formation of acyl-phosphate (acyl-PO(4)) from acyl-[acyl-carrier-protein] (acyl-ACP). This enzyme utilizes acyl-ACP as fatty acyl donor, but not acyl-CoA.</text>
</comment>
<evidence type="ECO:0000256" key="7">
    <source>
        <dbReference type="ARBA" id="ARBA00023264"/>
    </source>
</evidence>
<comment type="similarity">
    <text evidence="10">Belongs to the PlsX family.</text>
</comment>
<evidence type="ECO:0000256" key="2">
    <source>
        <dbReference type="ARBA" id="ARBA00022490"/>
    </source>
</evidence>
<keyword evidence="2 10" id="KW-0963">Cytoplasm</keyword>
<dbReference type="RefSeq" id="WP_096325865.1">
    <property type="nucleotide sequence ID" value="NZ_FOMX01000031.1"/>
</dbReference>
<keyword evidence="6 10" id="KW-0594">Phospholipid biosynthesis</keyword>
<evidence type="ECO:0000256" key="4">
    <source>
        <dbReference type="ARBA" id="ARBA00022679"/>
    </source>
</evidence>
<dbReference type="PANTHER" id="PTHR30100:SF1">
    <property type="entry name" value="PHOSPHATE ACYLTRANSFERASE"/>
    <property type="match status" value="1"/>
</dbReference>
<keyword evidence="3 10" id="KW-0444">Lipid biosynthesis</keyword>
<dbReference type="PANTHER" id="PTHR30100">
    <property type="entry name" value="FATTY ACID/PHOSPHOLIPID SYNTHESIS PROTEIN PLSX"/>
    <property type="match status" value="1"/>
</dbReference>
<evidence type="ECO:0000256" key="10">
    <source>
        <dbReference type="HAMAP-Rule" id="MF_00019"/>
    </source>
</evidence>
<dbReference type="InterPro" id="IPR012281">
    <property type="entry name" value="Phospholipid_synth_PlsX-like"/>
</dbReference>
<keyword evidence="5 10" id="KW-0443">Lipid metabolism</keyword>
<keyword evidence="4 10" id="KW-0808">Transferase</keyword>
<dbReference type="OrthoDB" id="9806408at2"/>
<evidence type="ECO:0000256" key="3">
    <source>
        <dbReference type="ARBA" id="ARBA00022516"/>
    </source>
</evidence>
<evidence type="ECO:0000256" key="1">
    <source>
        <dbReference type="ARBA" id="ARBA00001232"/>
    </source>
</evidence>
<dbReference type="Pfam" id="PF02504">
    <property type="entry name" value="FA_synthesis"/>
    <property type="match status" value="1"/>
</dbReference>
<reference evidence="12" key="1">
    <citation type="submission" date="2016-10" db="EMBL/GenBank/DDBJ databases">
        <authorList>
            <person name="Varghese N."/>
            <person name="Submissions S."/>
        </authorList>
    </citation>
    <scope>NUCLEOTIDE SEQUENCE [LARGE SCALE GENOMIC DNA]</scope>
    <source>
        <strain evidence="12">ATCC 25963</strain>
    </source>
</reference>
<keyword evidence="7 10" id="KW-1208">Phospholipid metabolism</keyword>
<sequence>MAATRKIALDAFGGDHCPFVEVEAAVLAARAGQEVILVGDRARLVPQLALLGISRYDGEDGITVHHASETITMEDTPSKVVRSKPDASMLVCFDLVRRGQAAAVVSAGNSGAMLACGLFRFGRLKGIDRPAIVSSFPRPKGGPCVLIDMGANVECKPINLVQFAVMGAIFSSTAHGKKPRVGVLSNGSEEGKGTDLTRAVHRLLSAHPSPAFSFHGYVEGKDFFKDTVDVIVTDGFTGNVALKVMEGTASGIVGFLRAAVMQTARTKLGGLILRPAFRALGEQLDPDSYGGAPLLGVDGVAIICHGGAGPKALAGGIRIAADYAARDLTPALRAAIGDHRELFAAAKREESPA</sequence>
<comment type="subunit">
    <text evidence="9 10">Homodimer. Probably interacts with PlsY.</text>
</comment>
<dbReference type="EC" id="2.3.1.274" evidence="8 10"/>
<comment type="pathway">
    <text evidence="10">Lipid metabolism; phospholipid metabolism.</text>
</comment>
<dbReference type="InterPro" id="IPR003664">
    <property type="entry name" value="FA_synthesis"/>
</dbReference>
<name>A0A1I2GDC8_9BACT</name>
<comment type="catalytic activity">
    <reaction evidence="1 10">
        <text>a fatty acyl-[ACP] + phosphate = an acyl phosphate + holo-[ACP]</text>
        <dbReference type="Rhea" id="RHEA:42292"/>
        <dbReference type="Rhea" id="RHEA-COMP:9685"/>
        <dbReference type="Rhea" id="RHEA-COMP:14125"/>
        <dbReference type="ChEBI" id="CHEBI:43474"/>
        <dbReference type="ChEBI" id="CHEBI:59918"/>
        <dbReference type="ChEBI" id="CHEBI:64479"/>
        <dbReference type="ChEBI" id="CHEBI:138651"/>
        <dbReference type="EC" id="2.3.1.274"/>
    </reaction>
</comment>
<evidence type="ECO:0000256" key="9">
    <source>
        <dbReference type="ARBA" id="ARBA00046608"/>
    </source>
</evidence>
<dbReference type="Proteomes" id="UP000199400">
    <property type="component" value="Unassembled WGS sequence"/>
</dbReference>
<organism evidence="11 12">
    <name type="scientific">Nannocystis exedens</name>
    <dbReference type="NCBI Taxonomy" id="54"/>
    <lineage>
        <taxon>Bacteria</taxon>
        <taxon>Pseudomonadati</taxon>
        <taxon>Myxococcota</taxon>
        <taxon>Polyangia</taxon>
        <taxon>Nannocystales</taxon>
        <taxon>Nannocystaceae</taxon>
        <taxon>Nannocystis</taxon>
    </lineage>
</organism>
<gene>
    <name evidence="10" type="primary">plsX</name>
    <name evidence="11" type="ORF">SAMN02745121_07199</name>
</gene>
<evidence type="ECO:0000256" key="8">
    <source>
        <dbReference type="ARBA" id="ARBA00024069"/>
    </source>
</evidence>
<dbReference type="AlphaFoldDB" id="A0A1I2GDC8"/>
<dbReference type="HAMAP" id="MF_00019">
    <property type="entry name" value="PlsX"/>
    <property type="match status" value="1"/>
</dbReference>
<dbReference type="STRING" id="54.SAMN02745121_07199"/>
<dbReference type="GO" id="GO:0005737">
    <property type="term" value="C:cytoplasm"/>
    <property type="evidence" value="ECO:0007669"/>
    <property type="project" value="UniProtKB-SubCell"/>
</dbReference>
<evidence type="ECO:0000256" key="5">
    <source>
        <dbReference type="ARBA" id="ARBA00023098"/>
    </source>
</evidence>
<evidence type="ECO:0000313" key="11">
    <source>
        <dbReference type="EMBL" id="SFF14927.1"/>
    </source>
</evidence>
<dbReference type="GO" id="GO:0043811">
    <property type="term" value="F:phosphate:acyl-[acyl carrier protein] acyltransferase activity"/>
    <property type="evidence" value="ECO:0007669"/>
    <property type="project" value="UniProtKB-UniRule"/>
</dbReference>
<dbReference type="GO" id="GO:0008654">
    <property type="term" value="P:phospholipid biosynthetic process"/>
    <property type="evidence" value="ECO:0007669"/>
    <property type="project" value="UniProtKB-KW"/>
</dbReference>
<dbReference type="EMBL" id="FOMX01000031">
    <property type="protein sequence ID" value="SFF14927.1"/>
    <property type="molecule type" value="Genomic_DNA"/>
</dbReference>